<sequence>MTTHSFPAKLTTTDRCTSRPSAARFFSRGCNGAEEPNVAEVASRALMRHPSARAMHNCFSGKTRETRCGTALSQYSTE</sequence>
<dbReference type="AlphaFoldDB" id="A0A167TK24"/>
<evidence type="ECO:0000313" key="2">
    <source>
        <dbReference type="Proteomes" id="UP000076532"/>
    </source>
</evidence>
<reference evidence="1 2" key="1">
    <citation type="journal article" date="2016" name="Mol. Biol. Evol.">
        <title>Comparative Genomics of Early-Diverging Mushroom-Forming Fungi Provides Insights into the Origins of Lignocellulose Decay Capabilities.</title>
        <authorList>
            <person name="Nagy L.G."/>
            <person name="Riley R."/>
            <person name="Tritt A."/>
            <person name="Adam C."/>
            <person name="Daum C."/>
            <person name="Floudas D."/>
            <person name="Sun H."/>
            <person name="Yadav J.S."/>
            <person name="Pangilinan J."/>
            <person name="Larsson K.H."/>
            <person name="Matsuura K."/>
            <person name="Barry K."/>
            <person name="Labutti K."/>
            <person name="Kuo R."/>
            <person name="Ohm R.A."/>
            <person name="Bhattacharya S.S."/>
            <person name="Shirouzu T."/>
            <person name="Yoshinaga Y."/>
            <person name="Martin F.M."/>
            <person name="Grigoriev I.V."/>
            <person name="Hibbett D.S."/>
        </authorList>
    </citation>
    <scope>NUCLEOTIDE SEQUENCE [LARGE SCALE GENOMIC DNA]</scope>
    <source>
        <strain evidence="1 2">CBS 109695</strain>
    </source>
</reference>
<dbReference type="EMBL" id="KV418195">
    <property type="protein sequence ID" value="KZP03017.1"/>
    <property type="molecule type" value="Genomic_DNA"/>
</dbReference>
<gene>
    <name evidence="1" type="ORF">FIBSPDRAFT_879818</name>
</gene>
<dbReference type="Proteomes" id="UP000076532">
    <property type="component" value="Unassembled WGS sequence"/>
</dbReference>
<accession>A0A167TK24</accession>
<organism evidence="1 2">
    <name type="scientific">Athelia psychrophila</name>
    <dbReference type="NCBI Taxonomy" id="1759441"/>
    <lineage>
        <taxon>Eukaryota</taxon>
        <taxon>Fungi</taxon>
        <taxon>Dikarya</taxon>
        <taxon>Basidiomycota</taxon>
        <taxon>Agaricomycotina</taxon>
        <taxon>Agaricomycetes</taxon>
        <taxon>Agaricomycetidae</taxon>
        <taxon>Atheliales</taxon>
        <taxon>Atheliaceae</taxon>
        <taxon>Athelia</taxon>
    </lineage>
</organism>
<name>A0A167TK24_9AGAM</name>
<proteinExistence type="predicted"/>
<evidence type="ECO:0000313" key="1">
    <source>
        <dbReference type="EMBL" id="KZP03017.1"/>
    </source>
</evidence>
<protein>
    <submittedName>
        <fullName evidence="1">Uncharacterized protein</fullName>
    </submittedName>
</protein>
<keyword evidence="2" id="KW-1185">Reference proteome</keyword>